<protein>
    <submittedName>
        <fullName evidence="1">Flavin-dependent monooxygenase, oxygenase subunit HsaA</fullName>
        <ecNumber evidence="1">1.14.14.12</ecNumber>
    </submittedName>
</protein>
<evidence type="ECO:0000313" key="1">
    <source>
        <dbReference type="EMBL" id="STZ27506.1"/>
    </source>
</evidence>
<dbReference type="InterPro" id="IPR037069">
    <property type="entry name" value="AcylCoA_DH/ox_N_sf"/>
</dbReference>
<reference evidence="1 2" key="1">
    <citation type="submission" date="2018-06" db="EMBL/GenBank/DDBJ databases">
        <authorList>
            <consortium name="Pathogen Informatics"/>
            <person name="Doyle S."/>
        </authorList>
    </citation>
    <scope>NUCLEOTIDE SEQUENCE [LARGE SCALE GENOMIC DNA]</scope>
    <source>
        <strain evidence="1 2">NCTC11179</strain>
    </source>
</reference>
<sequence length="335" mass="37503">MLSASTLKIAMQGATAIPEEVIAHIYKQRWLQIWVPQSYGGLGCDFKTGLTHLYEWAKIDGSLGWMLTLCSGANYFARNMLPETANRLFAKENTCFGGSGMVGGTADEQEDGTYVLDGLWHYATGAPYLSHFTLNAKLLKQGKPCLDAEGNPCIRSFIVEQNKVKIIPNWKSMGMKATGTFSFEVNQVVIPADYYFEYDTFYTDDVVTKIPFRVFADLTLLVNYLGIAYHFMDEAAILLPTATLRAYQANITATFERVVEYAKQLEDNLAKNATITMAKQEEIHAFGTQIVAQLIEQVIQVHVQLGIKGTQVDQPIHQIFCDFFTATQHANFRAE</sequence>
<dbReference type="RefSeq" id="WP_115090430.1">
    <property type="nucleotide sequence ID" value="NZ_CP068107.1"/>
</dbReference>
<dbReference type="AlphaFoldDB" id="A0A378RKD9"/>
<evidence type="ECO:0000313" key="2">
    <source>
        <dbReference type="Proteomes" id="UP000255024"/>
    </source>
</evidence>
<dbReference type="InterPro" id="IPR046373">
    <property type="entry name" value="Acyl-CoA_Oxase/DH_mid-dom_sf"/>
</dbReference>
<dbReference type="EC" id="1.14.14.12" evidence="1"/>
<organism evidence="1 2">
    <name type="scientific">Myroides odoratus</name>
    <name type="common">Flavobacterium odoratum</name>
    <dbReference type="NCBI Taxonomy" id="256"/>
    <lineage>
        <taxon>Bacteria</taxon>
        <taxon>Pseudomonadati</taxon>
        <taxon>Bacteroidota</taxon>
        <taxon>Flavobacteriia</taxon>
        <taxon>Flavobacteriales</taxon>
        <taxon>Flavobacteriaceae</taxon>
        <taxon>Myroides</taxon>
    </lineage>
</organism>
<dbReference type="InterPro" id="IPR009100">
    <property type="entry name" value="AcylCoA_DH/oxidase_NM_dom_sf"/>
</dbReference>
<dbReference type="GO" id="GO:0036383">
    <property type="term" value="F:3-hydroxy-9,10-secoandrosta-1,3,5(10)-triene-9,17-dione monooxygenase activity"/>
    <property type="evidence" value="ECO:0007669"/>
    <property type="project" value="UniProtKB-EC"/>
</dbReference>
<dbReference type="GO" id="GO:0016627">
    <property type="term" value="F:oxidoreductase activity, acting on the CH-CH group of donors"/>
    <property type="evidence" value="ECO:0007669"/>
    <property type="project" value="InterPro"/>
</dbReference>
<keyword evidence="1" id="KW-0560">Oxidoreductase</keyword>
<name>A0A378RKD9_MYROD</name>
<keyword evidence="1" id="KW-0503">Monooxygenase</keyword>
<dbReference type="SUPFAM" id="SSF56645">
    <property type="entry name" value="Acyl-CoA dehydrogenase NM domain-like"/>
    <property type="match status" value="1"/>
</dbReference>
<dbReference type="EMBL" id="UGQL01000001">
    <property type="protein sequence ID" value="STZ27506.1"/>
    <property type="molecule type" value="Genomic_DNA"/>
</dbReference>
<dbReference type="GO" id="GO:0050660">
    <property type="term" value="F:flavin adenine dinucleotide binding"/>
    <property type="evidence" value="ECO:0007669"/>
    <property type="project" value="InterPro"/>
</dbReference>
<dbReference type="Proteomes" id="UP000255024">
    <property type="component" value="Unassembled WGS sequence"/>
</dbReference>
<dbReference type="Gene3D" id="1.10.540.10">
    <property type="entry name" value="Acyl-CoA dehydrogenase/oxidase, N-terminal domain"/>
    <property type="match status" value="1"/>
</dbReference>
<accession>A0A378RKD9</accession>
<dbReference type="Gene3D" id="2.40.110.10">
    <property type="entry name" value="Butyryl-CoA Dehydrogenase, subunit A, domain 2"/>
    <property type="match status" value="1"/>
</dbReference>
<proteinExistence type="predicted"/>
<keyword evidence="2" id="KW-1185">Reference proteome</keyword>
<gene>
    <name evidence="1" type="primary">hsaA</name>
    <name evidence="1" type="ORF">NCTC11179_01042</name>
</gene>